<evidence type="ECO:0000313" key="3">
    <source>
        <dbReference type="Proteomes" id="UP000735302"/>
    </source>
</evidence>
<dbReference type="AlphaFoldDB" id="A0AAV4CW87"/>
<feature type="signal peptide" evidence="1">
    <location>
        <begin position="1"/>
        <end position="15"/>
    </location>
</feature>
<reference evidence="2 3" key="1">
    <citation type="journal article" date="2021" name="Elife">
        <title>Chloroplast acquisition without the gene transfer in kleptoplastic sea slugs, Plakobranchus ocellatus.</title>
        <authorList>
            <person name="Maeda T."/>
            <person name="Takahashi S."/>
            <person name="Yoshida T."/>
            <person name="Shimamura S."/>
            <person name="Takaki Y."/>
            <person name="Nagai Y."/>
            <person name="Toyoda A."/>
            <person name="Suzuki Y."/>
            <person name="Arimoto A."/>
            <person name="Ishii H."/>
            <person name="Satoh N."/>
            <person name="Nishiyama T."/>
            <person name="Hasebe M."/>
            <person name="Maruyama T."/>
            <person name="Minagawa J."/>
            <person name="Obokata J."/>
            <person name="Shigenobu S."/>
        </authorList>
    </citation>
    <scope>NUCLEOTIDE SEQUENCE [LARGE SCALE GENOMIC DNA]</scope>
</reference>
<keyword evidence="1" id="KW-0732">Signal</keyword>
<accession>A0AAV4CW87</accession>
<evidence type="ECO:0000313" key="2">
    <source>
        <dbReference type="EMBL" id="GFO36130.1"/>
    </source>
</evidence>
<dbReference type="Proteomes" id="UP000735302">
    <property type="component" value="Unassembled WGS sequence"/>
</dbReference>
<keyword evidence="3" id="KW-1185">Reference proteome</keyword>
<evidence type="ECO:0000256" key="1">
    <source>
        <dbReference type="SAM" id="SignalP"/>
    </source>
</evidence>
<name>A0AAV4CW87_9GAST</name>
<protein>
    <recommendedName>
        <fullName evidence="4">Secreted protein</fullName>
    </recommendedName>
</protein>
<comment type="caution">
    <text evidence="2">The sequence shown here is derived from an EMBL/GenBank/DDBJ whole genome shotgun (WGS) entry which is preliminary data.</text>
</comment>
<proteinExistence type="predicted"/>
<feature type="chain" id="PRO_5043752640" description="Secreted protein" evidence="1">
    <location>
        <begin position="16"/>
        <end position="89"/>
    </location>
</feature>
<organism evidence="2 3">
    <name type="scientific">Plakobranchus ocellatus</name>
    <dbReference type="NCBI Taxonomy" id="259542"/>
    <lineage>
        <taxon>Eukaryota</taxon>
        <taxon>Metazoa</taxon>
        <taxon>Spiralia</taxon>
        <taxon>Lophotrochozoa</taxon>
        <taxon>Mollusca</taxon>
        <taxon>Gastropoda</taxon>
        <taxon>Heterobranchia</taxon>
        <taxon>Euthyneura</taxon>
        <taxon>Panpulmonata</taxon>
        <taxon>Sacoglossa</taxon>
        <taxon>Placobranchoidea</taxon>
        <taxon>Plakobranchidae</taxon>
        <taxon>Plakobranchus</taxon>
    </lineage>
</organism>
<evidence type="ECO:0008006" key="4">
    <source>
        <dbReference type="Google" id="ProtNLM"/>
    </source>
</evidence>
<sequence>MGMLFVSWLLGKLQSYKQSPSYYTTWTCCLSRGCTASSRAINNHPAIVQHGRVVCLVAAQQARAINNHPAIVQHGRVVCLVAAQQALEI</sequence>
<dbReference type="EMBL" id="BLXT01007044">
    <property type="protein sequence ID" value="GFO36130.1"/>
    <property type="molecule type" value="Genomic_DNA"/>
</dbReference>
<gene>
    <name evidence="2" type="ORF">PoB_006263500</name>
</gene>